<dbReference type="PANTHER" id="PTHR11487:SF0">
    <property type="entry name" value="S-ACYL FATTY ACID SYNTHASE THIOESTERASE, MEDIUM CHAIN"/>
    <property type="match status" value="1"/>
</dbReference>
<evidence type="ECO:0000313" key="4">
    <source>
        <dbReference type="Proteomes" id="UP001500503"/>
    </source>
</evidence>
<evidence type="ECO:0000256" key="1">
    <source>
        <dbReference type="ARBA" id="ARBA00007169"/>
    </source>
</evidence>
<protein>
    <submittedName>
        <fullName evidence="3">Alpha/beta fold hydrolase</fullName>
    </submittedName>
</protein>
<dbReference type="Proteomes" id="UP001500503">
    <property type="component" value="Unassembled WGS sequence"/>
</dbReference>
<dbReference type="InterPro" id="IPR029058">
    <property type="entry name" value="AB_hydrolase_fold"/>
</dbReference>
<dbReference type="Gene3D" id="3.40.50.1820">
    <property type="entry name" value="alpha/beta hydrolase"/>
    <property type="match status" value="1"/>
</dbReference>
<accession>A0ABP8R974</accession>
<name>A0ABP8R974_9ACTN</name>
<reference evidence="4" key="1">
    <citation type="journal article" date="2019" name="Int. J. Syst. Evol. Microbiol.">
        <title>The Global Catalogue of Microorganisms (GCM) 10K type strain sequencing project: providing services to taxonomists for standard genome sequencing and annotation.</title>
        <authorList>
            <consortium name="The Broad Institute Genomics Platform"/>
            <consortium name="The Broad Institute Genome Sequencing Center for Infectious Disease"/>
            <person name="Wu L."/>
            <person name="Ma J."/>
        </authorList>
    </citation>
    <scope>NUCLEOTIDE SEQUENCE [LARGE SCALE GENOMIC DNA]</scope>
    <source>
        <strain evidence="4">JCM 17933</strain>
    </source>
</reference>
<keyword evidence="3" id="KW-0378">Hydrolase</keyword>
<feature type="domain" description="Thioesterase" evidence="2">
    <location>
        <begin position="26"/>
        <end position="249"/>
    </location>
</feature>
<keyword evidence="4" id="KW-1185">Reference proteome</keyword>
<dbReference type="EMBL" id="BAABHF010000067">
    <property type="protein sequence ID" value="GAA4521004.1"/>
    <property type="molecule type" value="Genomic_DNA"/>
</dbReference>
<dbReference type="InterPro" id="IPR001031">
    <property type="entry name" value="Thioesterase"/>
</dbReference>
<dbReference type="Pfam" id="PF00975">
    <property type="entry name" value="Thioesterase"/>
    <property type="match status" value="1"/>
</dbReference>
<dbReference type="InterPro" id="IPR012223">
    <property type="entry name" value="TEII"/>
</dbReference>
<dbReference type="GO" id="GO:0016787">
    <property type="term" value="F:hydrolase activity"/>
    <property type="evidence" value="ECO:0007669"/>
    <property type="project" value="UniProtKB-KW"/>
</dbReference>
<proteinExistence type="inferred from homology"/>
<evidence type="ECO:0000259" key="2">
    <source>
        <dbReference type="Pfam" id="PF00975"/>
    </source>
</evidence>
<comment type="similarity">
    <text evidence="1">Belongs to the thioesterase family.</text>
</comment>
<gene>
    <name evidence="3" type="ORF">GCM10023191_098760</name>
</gene>
<dbReference type="PANTHER" id="PTHR11487">
    <property type="entry name" value="THIOESTERASE"/>
    <property type="match status" value="1"/>
</dbReference>
<dbReference type="SUPFAM" id="SSF53474">
    <property type="entry name" value="alpha/beta-Hydrolases"/>
    <property type="match status" value="1"/>
</dbReference>
<comment type="caution">
    <text evidence="3">The sequence shown here is derived from an EMBL/GenBank/DDBJ whole genome shotgun (WGS) entry which is preliminary data.</text>
</comment>
<evidence type="ECO:0000313" key="3">
    <source>
        <dbReference type="EMBL" id="GAA4521004.1"/>
    </source>
</evidence>
<sequence length="274" mass="30434">MTRTRTLPEAGSWTVRWNHVPSPRLRLLCLPHAGGGAAVYRAWPRHMPPDVEVVAIRLPGRESRFREPALTRVGHVVGALVQEIAPLLDRPHVWFGHSMGALLAFEACRELRRRGLGEPARLMVSGRPAPDIPSRRPPIHDAPLPDLLTRLRELGGTPPEFLEDPDVMSPLLPALRADFAVVETYRYRPGPPLDCPISVFGGAADLEATLDELRAWRTHTSVRCIVRTFEGGHFYLHDTPQEVLPEIGRDLPVPWPVNEAGAVPANDERSGRNP</sequence>
<organism evidence="3 4">
    <name type="scientific">Actinoallomurus oryzae</name>
    <dbReference type="NCBI Taxonomy" id="502180"/>
    <lineage>
        <taxon>Bacteria</taxon>
        <taxon>Bacillati</taxon>
        <taxon>Actinomycetota</taxon>
        <taxon>Actinomycetes</taxon>
        <taxon>Streptosporangiales</taxon>
        <taxon>Thermomonosporaceae</taxon>
        <taxon>Actinoallomurus</taxon>
    </lineage>
</organism>